<dbReference type="GO" id="GO:0006631">
    <property type="term" value="P:fatty acid metabolic process"/>
    <property type="evidence" value="ECO:0007669"/>
    <property type="project" value="TreeGrafter"/>
</dbReference>
<reference evidence="3 4" key="1">
    <citation type="submission" date="2018-08" db="EMBL/GenBank/DDBJ databases">
        <title>Chitinophaga sp. K20C18050901, a novel bacterium isolated from forest soil.</title>
        <authorList>
            <person name="Wang C."/>
        </authorList>
    </citation>
    <scope>NUCLEOTIDE SEQUENCE [LARGE SCALE GENOMIC DNA]</scope>
    <source>
        <strain evidence="3 4">K20C18050901</strain>
    </source>
</reference>
<keyword evidence="1" id="KW-0446">Lipid-binding</keyword>
<evidence type="ECO:0000313" key="4">
    <source>
        <dbReference type="Proteomes" id="UP000261174"/>
    </source>
</evidence>
<accession>A0A3E1NZK7</accession>
<gene>
    <name evidence="3" type="ORF">DXN04_20405</name>
</gene>
<proteinExistence type="predicted"/>
<dbReference type="RefSeq" id="WP_116855233.1">
    <property type="nucleotide sequence ID" value="NZ_QTJV01000007.1"/>
</dbReference>
<feature type="domain" description="ACB" evidence="2">
    <location>
        <begin position="3"/>
        <end position="85"/>
    </location>
</feature>
<dbReference type="PROSITE" id="PS51228">
    <property type="entry name" value="ACB_2"/>
    <property type="match status" value="1"/>
</dbReference>
<dbReference type="OrthoDB" id="981216at2"/>
<evidence type="ECO:0000256" key="1">
    <source>
        <dbReference type="ARBA" id="ARBA00023121"/>
    </source>
</evidence>
<dbReference type="PANTHER" id="PTHR23310">
    <property type="entry name" value="ACYL-COA-BINDING PROTEIN, ACBP"/>
    <property type="match status" value="1"/>
</dbReference>
<dbReference type="AlphaFoldDB" id="A0A3E1NZK7"/>
<sequence length="85" mass="9549">MDLKTQFETAVADSKTLSEKPSNEILLKLYSLYKQATEGDNTAEPPANPFDFVAKAKYQAWEELKGKSSDAAMEEYIRLVTSLKN</sequence>
<dbReference type="InterPro" id="IPR035984">
    <property type="entry name" value="Acyl-CoA-binding_sf"/>
</dbReference>
<evidence type="ECO:0000259" key="2">
    <source>
        <dbReference type="PROSITE" id="PS51228"/>
    </source>
</evidence>
<dbReference type="Pfam" id="PF00887">
    <property type="entry name" value="ACBP"/>
    <property type="match status" value="1"/>
</dbReference>
<keyword evidence="4" id="KW-1185">Reference proteome</keyword>
<name>A0A3E1NZK7_9BACT</name>
<protein>
    <submittedName>
        <fullName evidence="3">Acyl-CoA-binding protein</fullName>
    </submittedName>
</protein>
<dbReference type="GO" id="GO:0000062">
    <property type="term" value="F:fatty-acyl-CoA binding"/>
    <property type="evidence" value="ECO:0007669"/>
    <property type="project" value="InterPro"/>
</dbReference>
<dbReference type="PROSITE" id="PS00880">
    <property type="entry name" value="ACB_1"/>
    <property type="match status" value="1"/>
</dbReference>
<evidence type="ECO:0000313" key="3">
    <source>
        <dbReference type="EMBL" id="RFM33386.1"/>
    </source>
</evidence>
<dbReference type="EMBL" id="QTJV01000007">
    <property type="protein sequence ID" value="RFM33386.1"/>
    <property type="molecule type" value="Genomic_DNA"/>
</dbReference>
<dbReference type="SUPFAM" id="SSF47027">
    <property type="entry name" value="Acyl-CoA binding protein"/>
    <property type="match status" value="1"/>
</dbReference>
<comment type="caution">
    <text evidence="3">The sequence shown here is derived from an EMBL/GenBank/DDBJ whole genome shotgun (WGS) entry which is preliminary data.</text>
</comment>
<dbReference type="Gene3D" id="1.20.80.10">
    <property type="match status" value="1"/>
</dbReference>
<dbReference type="PANTHER" id="PTHR23310:SF62">
    <property type="entry name" value="ACYL-COA BINDING PROTEIN 1, ISOFORM A"/>
    <property type="match status" value="1"/>
</dbReference>
<dbReference type="PRINTS" id="PR00689">
    <property type="entry name" value="ACOABINDINGP"/>
</dbReference>
<dbReference type="Proteomes" id="UP000261174">
    <property type="component" value="Unassembled WGS sequence"/>
</dbReference>
<dbReference type="InterPro" id="IPR022408">
    <property type="entry name" value="Acyl-CoA-binding_prot_CS"/>
</dbReference>
<dbReference type="InterPro" id="IPR000582">
    <property type="entry name" value="Acyl-CoA-binding_protein"/>
</dbReference>
<dbReference type="InterPro" id="IPR014352">
    <property type="entry name" value="FERM/acyl-CoA-bd_prot_sf"/>
</dbReference>
<organism evidence="3 4">
    <name type="scientific">Chitinophaga silvisoli</name>
    <dbReference type="NCBI Taxonomy" id="2291814"/>
    <lineage>
        <taxon>Bacteria</taxon>
        <taxon>Pseudomonadati</taxon>
        <taxon>Bacteroidota</taxon>
        <taxon>Chitinophagia</taxon>
        <taxon>Chitinophagales</taxon>
        <taxon>Chitinophagaceae</taxon>
        <taxon>Chitinophaga</taxon>
    </lineage>
</organism>